<keyword evidence="1 5" id="KW-0696">RNA-directed RNA polymerase</keyword>
<dbReference type="SUPFAM" id="SSF56672">
    <property type="entry name" value="DNA/RNA polymerases"/>
    <property type="match status" value="1"/>
</dbReference>
<accession>A0A9E7V1X6</accession>
<dbReference type="InterPro" id="IPR000477">
    <property type="entry name" value="RT_dom"/>
</dbReference>
<dbReference type="Pfam" id="PF05919">
    <property type="entry name" value="Mitovir_RNA_pol"/>
    <property type="match status" value="1"/>
</dbReference>
<keyword evidence="3" id="KW-0548">Nucleotidyltransferase</keyword>
<feature type="domain" description="Reverse transcriptase" evidence="4">
    <location>
        <begin position="220"/>
        <end position="438"/>
    </location>
</feature>
<dbReference type="PANTHER" id="PTHR34456:SF9">
    <property type="entry name" value="MITOVIRUS RNA-DEPENDENT RNA POLYMERASE"/>
    <property type="match status" value="1"/>
</dbReference>
<dbReference type="PROSITE" id="PS50878">
    <property type="entry name" value="RT_POL"/>
    <property type="match status" value="1"/>
</dbReference>
<dbReference type="GO" id="GO:0003968">
    <property type="term" value="F:RNA-directed RNA polymerase activity"/>
    <property type="evidence" value="ECO:0007669"/>
    <property type="project" value="UniProtKB-KW"/>
</dbReference>
<dbReference type="PANTHER" id="PTHR34456">
    <property type="entry name" value="MITOVIRUS RNA-DEPENDENT RNA POLYMERASE"/>
    <property type="match status" value="1"/>
</dbReference>
<keyword evidence="2" id="KW-0808">Transferase</keyword>
<name>A0A9E7V1X6_9VIRU</name>
<organism evidence="5">
    <name type="scientific">Baoshan Mitov tick virus 1</name>
    <dbReference type="NCBI Taxonomy" id="2972214"/>
    <lineage>
        <taxon>Viruses</taxon>
        <taxon>Riboviria</taxon>
        <taxon>Orthornavirae</taxon>
        <taxon>Lenarviricota</taxon>
        <taxon>Howeltoviricetes</taxon>
        <taxon>Cryppavirales</taxon>
        <taxon>Mitoviridae</taxon>
    </lineage>
</organism>
<evidence type="ECO:0000256" key="2">
    <source>
        <dbReference type="ARBA" id="ARBA00022679"/>
    </source>
</evidence>
<sequence length="728" mass="84960">MLRNKIKIIKRLCSIFFQEAFQPQHFTKLLYLYSHLVKHHGYTGAIKYMKNMRLHCTRYICGHPLKTNTNGIGLDKDGWPIKLEFLKESVNNGKLSYVLTILMFNRSIDLPNKERVKNHMKTNYKTITDGPRSKYTIPTGFIKKFVKDFNLKLSEEELTLNPTDFYLSNKGGPQGKATLTAHRSWLTFDDKFIERLKGLCVGGFALSWIEKSRKFWTRHKSSLELTPLTNVWSGKFSLIDDPEAKVRVIAIVDYYTQLLLKKLHQAQFRVIKNFNCDRTFTQNPHHSWDSSENQYWSLDLSSATDRFPRTLQMRLIGEMFNYNFAKTWSEHLGSIEFANSDQTAELQYGTGQPMGTYSSWISFTLAHHLVVHWCAHLEGVSNFDQYIILGDDIVIKHDKIAKRYIKVIEKLGVDISLSKTHVSKDTYEFAKRWIKGPIEITGLPSRGIISNFKSPNIVFTILYDFYKIKKNTYTSSYSLVESMGRLYSNFYLLQKSSKKNIYNKLFIRFNRKIRERLLDFNTVLDFSFGYEDSQKLSQLFARKLYPDEKYKIPTTMKSLRTIIGIGLKSRIVDQIQTLDSLKSGFNKMDFKIPDPMRSAHIKLHLVWPLYNGVRNEVQHLYKGYNQKIDNNNMSIYDYISEIRIIDFKGIYEKQRQKYSDLITIGSTMERGFSEVNKYIKANTNSPFMGNTLGFINILANAHFDMKWDSQKKKFNDGWNPTSLIGNLT</sequence>
<dbReference type="InterPro" id="IPR008686">
    <property type="entry name" value="RNA_pol_mitovir"/>
</dbReference>
<evidence type="ECO:0000256" key="1">
    <source>
        <dbReference type="ARBA" id="ARBA00022484"/>
    </source>
</evidence>
<evidence type="ECO:0000256" key="3">
    <source>
        <dbReference type="ARBA" id="ARBA00022695"/>
    </source>
</evidence>
<evidence type="ECO:0000313" key="5">
    <source>
        <dbReference type="EMBL" id="UYL95350.1"/>
    </source>
</evidence>
<dbReference type="InterPro" id="IPR043502">
    <property type="entry name" value="DNA/RNA_pol_sf"/>
</dbReference>
<reference evidence="5" key="1">
    <citation type="submission" date="2022-05" db="EMBL/GenBank/DDBJ databases">
        <authorList>
            <person name="Cao W."/>
            <person name="Jia N."/>
            <person name="Lam T.T.-Y."/>
            <person name="Ni X."/>
            <person name="Liu J."/>
        </authorList>
    </citation>
    <scope>NUCLEOTIDE SEQUENCE</scope>
    <source>
        <strain evidence="5">TIGMIC 1</strain>
    </source>
</reference>
<evidence type="ECO:0000259" key="4">
    <source>
        <dbReference type="PROSITE" id="PS50878"/>
    </source>
</evidence>
<dbReference type="EMBL" id="ON746411">
    <property type="protein sequence ID" value="UYL95350.1"/>
    <property type="molecule type" value="Genomic_RNA"/>
</dbReference>
<protein>
    <submittedName>
        <fullName evidence="5">RNA-dependent RNA polymerase</fullName>
    </submittedName>
</protein>
<proteinExistence type="predicted"/>